<dbReference type="AlphaFoldDB" id="A0A803QC78"/>
<dbReference type="Pfam" id="PF26133">
    <property type="entry name" value="DUF8039"/>
    <property type="match status" value="1"/>
</dbReference>
<evidence type="ECO:0000313" key="4">
    <source>
        <dbReference type="Proteomes" id="UP000596661"/>
    </source>
</evidence>
<dbReference type="Gramene" id="evm.model.08.739">
    <property type="protein sequence ID" value="cds.evm.model.08.739"/>
    <property type="gene ID" value="evm.TU.08.739"/>
</dbReference>
<dbReference type="InterPro" id="IPR058352">
    <property type="entry name" value="DUF8039"/>
</dbReference>
<sequence length="462" mass="52031">MLLWTINDFPAYGDLDGCTTKKKRRQLSSKVGILQKDIDGSTPTLTPPSKKKSSLRRFAAPMMVVMESPLASKRFDEATFNISPINEEYSEDEINITPKSKSHGDKHVDDWRRQATSPLNSLKKIRRSLQHIGYNEHEDNFNTPQRNGEIVMNIPTQSRMTRTTTNGFATNTKMTRAPTKGSPFANTRSSHRQAKIETPLNYDHENSLDNIPEHVTQKKRRRGQTKMKGIALTYGRIAVRFNAKGQAVGDGSVSLASFVGPLVREIVPYTITDWRESSKNNERCVMVDNPERLKLKPDNIKSETEWRVFVREKTSKEFRNRESSKPVTRVEASLKTHTKKNGEPVNAQDVEVIGFTPPSEGDSHIPPPSPTNVNLKFTPENNACNLLDWYGGGEIVAKDRWASSDPNCEVHHLHLGPNAMKVCVDAVKKPDAYLWRPTSAMSTIKEAVGSIIAWPTNKVIMR</sequence>
<dbReference type="Proteomes" id="UP000596661">
    <property type="component" value="Chromosome 8"/>
</dbReference>
<evidence type="ECO:0000256" key="1">
    <source>
        <dbReference type="SAM" id="MobiDB-lite"/>
    </source>
</evidence>
<keyword evidence="4" id="KW-1185">Reference proteome</keyword>
<reference evidence="3" key="2">
    <citation type="submission" date="2021-03" db="UniProtKB">
        <authorList>
            <consortium name="EnsemblPlants"/>
        </authorList>
    </citation>
    <scope>IDENTIFICATION</scope>
</reference>
<dbReference type="EMBL" id="UZAU01000692">
    <property type="status" value="NOT_ANNOTATED_CDS"/>
    <property type="molecule type" value="Genomic_DNA"/>
</dbReference>
<feature type="region of interest" description="Disordered" evidence="1">
    <location>
        <begin position="320"/>
        <end position="341"/>
    </location>
</feature>
<accession>A0A803QC78</accession>
<protein>
    <recommendedName>
        <fullName evidence="2">DUF8039 domain-containing protein</fullName>
    </recommendedName>
</protein>
<feature type="domain" description="DUF8039" evidence="2">
    <location>
        <begin position="379"/>
        <end position="461"/>
    </location>
</feature>
<dbReference type="EnsemblPlants" id="evm.model.08.739">
    <property type="protein sequence ID" value="cds.evm.model.08.739"/>
    <property type="gene ID" value="evm.TU.08.739"/>
</dbReference>
<proteinExistence type="predicted"/>
<evidence type="ECO:0000259" key="2">
    <source>
        <dbReference type="Pfam" id="PF26133"/>
    </source>
</evidence>
<feature type="region of interest" description="Disordered" evidence="1">
    <location>
        <begin position="171"/>
        <end position="192"/>
    </location>
</feature>
<reference evidence="3" key="1">
    <citation type="submission" date="2018-11" db="EMBL/GenBank/DDBJ databases">
        <authorList>
            <person name="Grassa J C."/>
        </authorList>
    </citation>
    <scope>NUCLEOTIDE SEQUENCE [LARGE SCALE GENOMIC DNA]</scope>
</reference>
<organism evidence="3 4">
    <name type="scientific">Cannabis sativa</name>
    <name type="common">Hemp</name>
    <name type="synonym">Marijuana</name>
    <dbReference type="NCBI Taxonomy" id="3483"/>
    <lineage>
        <taxon>Eukaryota</taxon>
        <taxon>Viridiplantae</taxon>
        <taxon>Streptophyta</taxon>
        <taxon>Embryophyta</taxon>
        <taxon>Tracheophyta</taxon>
        <taxon>Spermatophyta</taxon>
        <taxon>Magnoliopsida</taxon>
        <taxon>eudicotyledons</taxon>
        <taxon>Gunneridae</taxon>
        <taxon>Pentapetalae</taxon>
        <taxon>rosids</taxon>
        <taxon>fabids</taxon>
        <taxon>Rosales</taxon>
        <taxon>Cannabaceae</taxon>
        <taxon>Cannabis</taxon>
    </lineage>
</organism>
<name>A0A803QC78_CANSA</name>
<evidence type="ECO:0000313" key="3">
    <source>
        <dbReference type="EnsemblPlants" id="cds.evm.model.08.739"/>
    </source>
</evidence>